<evidence type="ECO:0000313" key="1">
    <source>
        <dbReference type="EMBL" id="MPM58395.1"/>
    </source>
</evidence>
<reference evidence="1" key="1">
    <citation type="submission" date="2019-08" db="EMBL/GenBank/DDBJ databases">
        <authorList>
            <person name="Kucharzyk K."/>
            <person name="Murdoch R.W."/>
            <person name="Higgins S."/>
            <person name="Loffler F."/>
        </authorList>
    </citation>
    <scope>NUCLEOTIDE SEQUENCE</scope>
</reference>
<comment type="caution">
    <text evidence="1">The sequence shown here is derived from an EMBL/GenBank/DDBJ whole genome shotgun (WGS) entry which is preliminary data.</text>
</comment>
<sequence length="173" mass="19344">MPVGINGVERRFAVQLHAEKRVGRRFDPEFELLPGGNLIRELKNLLAVIFAENRTAGEAEIRDAVPEKQRFAVQVHLQRDRPARPRRRNLGGHAEPAAVPGAAPFFAFADRPVFAVQPSGIGNRLRAMPEFDLHRQGFKEKLLAQPVMKTAGAFQIKIEFTLLHGQIPVLCDI</sequence>
<dbReference type="EMBL" id="VSSQ01016742">
    <property type="protein sequence ID" value="MPM58395.1"/>
    <property type="molecule type" value="Genomic_DNA"/>
</dbReference>
<organism evidence="1">
    <name type="scientific">bioreactor metagenome</name>
    <dbReference type="NCBI Taxonomy" id="1076179"/>
    <lineage>
        <taxon>unclassified sequences</taxon>
        <taxon>metagenomes</taxon>
        <taxon>ecological metagenomes</taxon>
    </lineage>
</organism>
<gene>
    <name evidence="1" type="ORF">SDC9_105226</name>
</gene>
<protein>
    <submittedName>
        <fullName evidence="1">Uncharacterized protein</fullName>
    </submittedName>
</protein>
<proteinExistence type="predicted"/>
<dbReference type="AlphaFoldDB" id="A0A645AYS1"/>
<name>A0A645AYS1_9ZZZZ</name>
<accession>A0A645AYS1</accession>